<keyword evidence="2" id="KW-1185">Reference proteome</keyword>
<gene>
    <name evidence="1" type="ORF">FA13DRAFT_498722</name>
</gene>
<reference evidence="1 2" key="1">
    <citation type="journal article" date="2019" name="Nat. Ecol. Evol.">
        <title>Megaphylogeny resolves global patterns of mushroom evolution.</title>
        <authorList>
            <person name="Varga T."/>
            <person name="Krizsan K."/>
            <person name="Foldi C."/>
            <person name="Dima B."/>
            <person name="Sanchez-Garcia M."/>
            <person name="Sanchez-Ramirez S."/>
            <person name="Szollosi G.J."/>
            <person name="Szarkandi J.G."/>
            <person name="Papp V."/>
            <person name="Albert L."/>
            <person name="Andreopoulos W."/>
            <person name="Angelini C."/>
            <person name="Antonin V."/>
            <person name="Barry K.W."/>
            <person name="Bougher N.L."/>
            <person name="Buchanan P."/>
            <person name="Buyck B."/>
            <person name="Bense V."/>
            <person name="Catcheside P."/>
            <person name="Chovatia M."/>
            <person name="Cooper J."/>
            <person name="Damon W."/>
            <person name="Desjardin D."/>
            <person name="Finy P."/>
            <person name="Geml J."/>
            <person name="Haridas S."/>
            <person name="Hughes K."/>
            <person name="Justo A."/>
            <person name="Karasinski D."/>
            <person name="Kautmanova I."/>
            <person name="Kiss B."/>
            <person name="Kocsube S."/>
            <person name="Kotiranta H."/>
            <person name="LaButti K.M."/>
            <person name="Lechner B.E."/>
            <person name="Liimatainen K."/>
            <person name="Lipzen A."/>
            <person name="Lukacs Z."/>
            <person name="Mihaltcheva S."/>
            <person name="Morgado L.N."/>
            <person name="Niskanen T."/>
            <person name="Noordeloos M.E."/>
            <person name="Ohm R.A."/>
            <person name="Ortiz-Santana B."/>
            <person name="Ovrebo C."/>
            <person name="Racz N."/>
            <person name="Riley R."/>
            <person name="Savchenko A."/>
            <person name="Shiryaev A."/>
            <person name="Soop K."/>
            <person name="Spirin V."/>
            <person name="Szebenyi C."/>
            <person name="Tomsovsky M."/>
            <person name="Tulloss R.E."/>
            <person name="Uehling J."/>
            <person name="Grigoriev I.V."/>
            <person name="Vagvolgyi C."/>
            <person name="Papp T."/>
            <person name="Martin F.M."/>
            <person name="Miettinen O."/>
            <person name="Hibbett D.S."/>
            <person name="Nagy L.G."/>
        </authorList>
    </citation>
    <scope>NUCLEOTIDE SEQUENCE [LARGE SCALE GENOMIC DNA]</scope>
    <source>
        <strain evidence="1 2">FP101781</strain>
    </source>
</reference>
<evidence type="ECO:0000313" key="1">
    <source>
        <dbReference type="EMBL" id="TEB30841.1"/>
    </source>
</evidence>
<dbReference type="EMBL" id="QPFP01000021">
    <property type="protein sequence ID" value="TEB30841.1"/>
    <property type="molecule type" value="Genomic_DNA"/>
</dbReference>
<protein>
    <recommendedName>
        <fullName evidence="3">F-box domain-containing protein</fullName>
    </recommendedName>
</protein>
<accession>A0A4Y7TA00</accession>
<organism evidence="1 2">
    <name type="scientific">Coprinellus micaceus</name>
    <name type="common">Glistening ink-cap mushroom</name>
    <name type="synonym">Coprinus micaceus</name>
    <dbReference type="NCBI Taxonomy" id="71717"/>
    <lineage>
        <taxon>Eukaryota</taxon>
        <taxon>Fungi</taxon>
        <taxon>Dikarya</taxon>
        <taxon>Basidiomycota</taxon>
        <taxon>Agaricomycotina</taxon>
        <taxon>Agaricomycetes</taxon>
        <taxon>Agaricomycetidae</taxon>
        <taxon>Agaricales</taxon>
        <taxon>Agaricineae</taxon>
        <taxon>Psathyrellaceae</taxon>
        <taxon>Coprinellus</taxon>
    </lineage>
</organism>
<proteinExistence type="predicted"/>
<sequence>MGMLLKHGPSQIARPREIHLTTYGFDASMEAAWDTILGRCAANIERYSIHQHPGEPTFVPSIFRFSKFPRLKDLTITTNYLQLFSVSYPHLLREFDRLSRSRSATNLSHLRFEVHFYEALPPNRGPPLLQEVRLGWINHSFWRKLAGILSRSSFSHLEAVELQFIYSHTEGDLPEDERSIMVDLMRSKLEDLQEDGSIRLSVMVGPMR</sequence>
<comment type="caution">
    <text evidence="1">The sequence shown here is derived from an EMBL/GenBank/DDBJ whole genome shotgun (WGS) entry which is preliminary data.</text>
</comment>
<evidence type="ECO:0000313" key="2">
    <source>
        <dbReference type="Proteomes" id="UP000298030"/>
    </source>
</evidence>
<dbReference type="Proteomes" id="UP000298030">
    <property type="component" value="Unassembled WGS sequence"/>
</dbReference>
<evidence type="ECO:0008006" key="3">
    <source>
        <dbReference type="Google" id="ProtNLM"/>
    </source>
</evidence>
<dbReference type="AlphaFoldDB" id="A0A4Y7TA00"/>
<name>A0A4Y7TA00_COPMI</name>